<keyword evidence="1" id="KW-0472">Membrane</keyword>
<evidence type="ECO:0000256" key="2">
    <source>
        <dbReference type="SAM" id="SignalP"/>
    </source>
</evidence>
<comment type="caution">
    <text evidence="4">The sequence shown here is derived from an EMBL/GenBank/DDBJ whole genome shotgun (WGS) entry which is preliminary data.</text>
</comment>
<evidence type="ECO:0000256" key="1">
    <source>
        <dbReference type="PROSITE-ProRule" id="PRU01360"/>
    </source>
</evidence>
<comment type="similarity">
    <text evidence="1">Belongs to the TonB-dependent receptor family.</text>
</comment>
<protein>
    <recommendedName>
        <fullName evidence="3">VWFA domain-containing protein</fullName>
    </recommendedName>
</protein>
<feature type="domain" description="VWFA" evidence="3">
    <location>
        <begin position="426"/>
        <end position="604"/>
    </location>
</feature>
<dbReference type="Pfam" id="PF07715">
    <property type="entry name" value="Plug"/>
    <property type="match status" value="1"/>
</dbReference>
<feature type="chain" id="PRO_5045943369" description="VWFA domain-containing protein" evidence="2">
    <location>
        <begin position="28"/>
        <end position="782"/>
    </location>
</feature>
<reference evidence="5" key="1">
    <citation type="journal article" date="2019" name="Int. J. Syst. Evol. Microbiol.">
        <title>The Global Catalogue of Microorganisms (GCM) 10K type strain sequencing project: providing services to taxonomists for standard genome sequencing and annotation.</title>
        <authorList>
            <consortium name="The Broad Institute Genomics Platform"/>
            <consortium name="The Broad Institute Genome Sequencing Center for Infectious Disease"/>
            <person name="Wu L."/>
            <person name="Ma J."/>
        </authorList>
    </citation>
    <scope>NUCLEOTIDE SEQUENCE [LARGE SCALE GENOMIC DNA]</scope>
    <source>
        <strain evidence="5">JCM 18287</strain>
    </source>
</reference>
<evidence type="ECO:0000313" key="5">
    <source>
        <dbReference type="Proteomes" id="UP001501692"/>
    </source>
</evidence>
<sequence>MKTLKSTIMKSLLKLLFVLAVTIQMQSQEKTIYGKVLDESSIPLPGAAVLVKNSNIGVTTDFDGEYQIKAKEKDTLVFSYVGYITKEILVGTGNVITVALQADYATLDEVVVVAYGTQKKSSVTSSVTHVSASQIKRQKQRNYHNKLANQLQSNSIPKALQGKVAGVSVNQSIGKTKPNTKVLIRGVSSLNMKKPLVIVDGKITTYSKMESLNPKNIKDISVLKDASASAIYGSRAANGVVIISTKNKLVKNSETPLYIVDGVPIKKEHNYIVEGLSKSDIDSKKKYNKSEAKTKFGKIAKNGCIVITTHQGNFRLNNQEAYAIIDENTFERTTLSPLSTFSIDVDKASYSNVRRMINNGLTIEPNAVKIEEMINYFDYDYPQPNGEHPFSINTEVSKTPWHNDTRIVKIGLQGKTYNYEELPPSNLTFLIDVSGSMSSQNKLPLLKQAFKLLVNQLREEDKVSIVVYAGAAGVVLKPTSGKHKDKIISALNNLNSGGSTAGGAGIELAYKLAEENFKSKGNNRVILATDGDFNVGASSDIDMKALIEEKRKSGVFLSVLGFGYGNYKDSKLETLADKGNGNHAYIDNMQEAQKVFGKEFGGTLFTIAKDVKIQVEFNPNKVQAYRLIGYENRMLEDEDFIDDTKDAGELGSGHSVTALYEVIPVGIKSSYLKDVSDLKYTKTQVSQNYSDELFTVKFRYKKPDGDKSIEMIHVQKDKISEASQDLKFASSVALFGMQLRQSKYQNSASIEDVISLAKEGRGVDEKGYRSEFIRLVSSYQSL</sequence>
<dbReference type="InterPro" id="IPR008969">
    <property type="entry name" value="CarboxyPept-like_regulatory"/>
</dbReference>
<dbReference type="InterPro" id="IPR021908">
    <property type="entry name" value="YfbK_C"/>
</dbReference>
<keyword evidence="1" id="KW-1134">Transmembrane beta strand</keyword>
<feature type="signal peptide" evidence="2">
    <location>
        <begin position="1"/>
        <end position="27"/>
    </location>
</feature>
<accession>A0ABP9HGQ0</accession>
<gene>
    <name evidence="4" type="ORF">GCM10023315_19770</name>
</gene>
<dbReference type="InterPro" id="IPR036465">
    <property type="entry name" value="vWFA_dom_sf"/>
</dbReference>
<dbReference type="InterPro" id="IPR037066">
    <property type="entry name" value="Plug_dom_sf"/>
</dbReference>
<dbReference type="Pfam" id="PF00092">
    <property type="entry name" value="VWA"/>
    <property type="match status" value="1"/>
</dbReference>
<dbReference type="CDD" id="cd01465">
    <property type="entry name" value="vWA_subgroup"/>
    <property type="match status" value="1"/>
</dbReference>
<dbReference type="Gene3D" id="2.170.130.10">
    <property type="entry name" value="TonB-dependent receptor, plug domain"/>
    <property type="match status" value="1"/>
</dbReference>
<keyword evidence="5" id="KW-1185">Reference proteome</keyword>
<dbReference type="PANTHER" id="PTHR10579">
    <property type="entry name" value="CALCIUM-ACTIVATED CHLORIDE CHANNEL REGULATOR"/>
    <property type="match status" value="1"/>
</dbReference>
<dbReference type="Gene3D" id="2.60.40.1120">
    <property type="entry name" value="Carboxypeptidase-like, regulatory domain"/>
    <property type="match status" value="1"/>
</dbReference>
<dbReference type="PROSITE" id="PS52016">
    <property type="entry name" value="TONB_DEPENDENT_REC_3"/>
    <property type="match status" value="1"/>
</dbReference>
<dbReference type="InterPro" id="IPR012910">
    <property type="entry name" value="Plug_dom"/>
</dbReference>
<dbReference type="SMART" id="SM00327">
    <property type="entry name" value="VWA"/>
    <property type="match status" value="1"/>
</dbReference>
<keyword evidence="1" id="KW-0813">Transport</keyword>
<dbReference type="NCBIfam" id="TIGR04057">
    <property type="entry name" value="SusC_RagA_signa"/>
    <property type="match status" value="1"/>
</dbReference>
<dbReference type="SUPFAM" id="SSF49464">
    <property type="entry name" value="Carboxypeptidase regulatory domain-like"/>
    <property type="match status" value="1"/>
</dbReference>
<evidence type="ECO:0000313" key="4">
    <source>
        <dbReference type="EMBL" id="GAA4970042.1"/>
    </source>
</evidence>
<dbReference type="Gene3D" id="3.40.50.410">
    <property type="entry name" value="von Willebrand factor, type A domain"/>
    <property type="match status" value="1"/>
</dbReference>
<keyword evidence="1" id="KW-0812">Transmembrane</keyword>
<dbReference type="InterPro" id="IPR002035">
    <property type="entry name" value="VWF_A"/>
</dbReference>
<name>A0ABP9HGQ0_9FLAO</name>
<proteinExistence type="inferred from homology"/>
<dbReference type="Proteomes" id="UP001501692">
    <property type="component" value="Unassembled WGS sequence"/>
</dbReference>
<dbReference type="InterPro" id="IPR051266">
    <property type="entry name" value="CLCR"/>
</dbReference>
<dbReference type="Pfam" id="PF12450">
    <property type="entry name" value="vWF_A"/>
    <property type="match status" value="1"/>
</dbReference>
<dbReference type="EMBL" id="BAABJK010000006">
    <property type="protein sequence ID" value="GAA4970042.1"/>
    <property type="molecule type" value="Genomic_DNA"/>
</dbReference>
<evidence type="ECO:0000259" key="3">
    <source>
        <dbReference type="PROSITE" id="PS50234"/>
    </source>
</evidence>
<keyword evidence="1" id="KW-0998">Cell outer membrane</keyword>
<dbReference type="PANTHER" id="PTHR10579:SF43">
    <property type="entry name" value="ZINC FINGER (C3HC4-TYPE RING FINGER) FAMILY PROTEIN"/>
    <property type="match status" value="1"/>
</dbReference>
<organism evidence="4 5">
    <name type="scientific">Algibacter aquimarinus</name>
    <dbReference type="NCBI Taxonomy" id="1136748"/>
    <lineage>
        <taxon>Bacteria</taxon>
        <taxon>Pseudomonadati</taxon>
        <taxon>Bacteroidota</taxon>
        <taxon>Flavobacteriia</taxon>
        <taxon>Flavobacteriales</taxon>
        <taxon>Flavobacteriaceae</taxon>
        <taxon>Algibacter</taxon>
    </lineage>
</organism>
<dbReference type="SUPFAM" id="SSF53300">
    <property type="entry name" value="vWA-like"/>
    <property type="match status" value="1"/>
</dbReference>
<comment type="subcellular location">
    <subcellularLocation>
        <location evidence="1">Cell outer membrane</location>
        <topology evidence="1">Multi-pass membrane protein</topology>
    </subcellularLocation>
</comment>
<dbReference type="InterPro" id="IPR023997">
    <property type="entry name" value="TonB-dep_OMP_SusC/RagA_CS"/>
</dbReference>
<keyword evidence="2" id="KW-0732">Signal</keyword>
<dbReference type="PROSITE" id="PS50234">
    <property type="entry name" value="VWFA"/>
    <property type="match status" value="1"/>
</dbReference>
<dbReference type="InterPro" id="IPR039426">
    <property type="entry name" value="TonB-dep_rcpt-like"/>
</dbReference>
<dbReference type="Pfam" id="PF12034">
    <property type="entry name" value="YfbK_C"/>
    <property type="match status" value="1"/>
</dbReference>
<dbReference type="Pfam" id="PF13715">
    <property type="entry name" value="CarbopepD_reg_2"/>
    <property type="match status" value="1"/>
</dbReference>
<dbReference type="SUPFAM" id="SSF56935">
    <property type="entry name" value="Porins"/>
    <property type="match status" value="1"/>
</dbReference>
<dbReference type="InterPro" id="IPR022156">
    <property type="entry name" value="Uncharacterised_YfbK_N"/>
</dbReference>